<gene>
    <name evidence="2" type="ORF">CKO28_02895</name>
</gene>
<sequence length="96" mass="10548">MSEMTQLIFWLFPTGLLVAVIAELPDLRAAWSGRDTGYVISTFSYWLGLLFSIGFVVLALKGDLPPINGWAAGTAALIISAFLATWHLRPAVRARR</sequence>
<comment type="caution">
    <text evidence="2">The sequence shown here is derived from an EMBL/GenBank/DDBJ whole genome shotgun (WGS) entry which is preliminary data.</text>
</comment>
<feature type="transmembrane region" description="Helical" evidence="1">
    <location>
        <begin position="38"/>
        <end position="60"/>
    </location>
</feature>
<name>A0ABS1D9E4_9PROT</name>
<evidence type="ECO:0008006" key="4">
    <source>
        <dbReference type="Google" id="ProtNLM"/>
    </source>
</evidence>
<accession>A0ABS1D9E4</accession>
<reference evidence="2 3" key="1">
    <citation type="journal article" date="2020" name="Microorganisms">
        <title>Osmotic Adaptation and Compatible Solute Biosynthesis of Phototrophic Bacteria as Revealed from Genome Analyses.</title>
        <authorList>
            <person name="Imhoff J.F."/>
            <person name="Rahn T."/>
            <person name="Kunzel S."/>
            <person name="Keller A."/>
            <person name="Neulinger S.C."/>
        </authorList>
    </citation>
    <scope>NUCLEOTIDE SEQUENCE [LARGE SCALE GENOMIC DNA]</scope>
    <source>
        <strain evidence="2 3">DSM 9895</strain>
    </source>
</reference>
<feature type="transmembrane region" description="Helical" evidence="1">
    <location>
        <begin position="67"/>
        <end position="88"/>
    </location>
</feature>
<dbReference type="EMBL" id="NRRL01000003">
    <property type="protein sequence ID" value="MBK1666990.1"/>
    <property type="molecule type" value="Genomic_DNA"/>
</dbReference>
<evidence type="ECO:0000256" key="1">
    <source>
        <dbReference type="SAM" id="Phobius"/>
    </source>
</evidence>
<organism evidence="2 3">
    <name type="scientific">Rhodovibrio sodomensis</name>
    <dbReference type="NCBI Taxonomy" id="1088"/>
    <lineage>
        <taxon>Bacteria</taxon>
        <taxon>Pseudomonadati</taxon>
        <taxon>Pseudomonadota</taxon>
        <taxon>Alphaproteobacteria</taxon>
        <taxon>Rhodospirillales</taxon>
        <taxon>Rhodovibrionaceae</taxon>
        <taxon>Rhodovibrio</taxon>
    </lineage>
</organism>
<dbReference type="RefSeq" id="WP_200339048.1">
    <property type="nucleotide sequence ID" value="NZ_NRRL01000003.1"/>
</dbReference>
<proteinExistence type="predicted"/>
<evidence type="ECO:0000313" key="3">
    <source>
        <dbReference type="Proteomes" id="UP001296873"/>
    </source>
</evidence>
<keyword evidence="1" id="KW-0812">Transmembrane</keyword>
<keyword evidence="3" id="KW-1185">Reference proteome</keyword>
<keyword evidence="1" id="KW-1133">Transmembrane helix</keyword>
<evidence type="ECO:0000313" key="2">
    <source>
        <dbReference type="EMBL" id="MBK1666990.1"/>
    </source>
</evidence>
<dbReference type="Proteomes" id="UP001296873">
    <property type="component" value="Unassembled WGS sequence"/>
</dbReference>
<keyword evidence="1" id="KW-0472">Membrane</keyword>
<protein>
    <recommendedName>
        <fullName evidence="4">PQ-loop repeat-containing protein</fullName>
    </recommendedName>
</protein>